<feature type="compositionally biased region" description="Basic residues" evidence="1">
    <location>
        <begin position="24"/>
        <end position="33"/>
    </location>
</feature>
<sequence length="77" mass="8834">MCTLFTHNKHNRQTEEGEEEGKERRRGRRNAPGRRKEVETSTVEGRPKGRGTEGDQVRNGDRRLTTEAGISNKDKKI</sequence>
<reference evidence="2 3" key="1">
    <citation type="submission" date="2024-01" db="EMBL/GenBank/DDBJ databases">
        <title>Genome assemblies of Stephania.</title>
        <authorList>
            <person name="Yang L."/>
        </authorList>
    </citation>
    <scope>NUCLEOTIDE SEQUENCE [LARGE SCALE GENOMIC DNA]</scope>
    <source>
        <strain evidence="2">JXDWG</strain>
        <tissue evidence="2">Leaf</tissue>
    </source>
</reference>
<feature type="compositionally biased region" description="Basic and acidic residues" evidence="1">
    <location>
        <begin position="34"/>
        <end position="65"/>
    </location>
</feature>
<evidence type="ECO:0000256" key="1">
    <source>
        <dbReference type="SAM" id="MobiDB-lite"/>
    </source>
</evidence>
<dbReference type="EMBL" id="JBBNAG010000004">
    <property type="protein sequence ID" value="KAK9140494.1"/>
    <property type="molecule type" value="Genomic_DNA"/>
</dbReference>
<gene>
    <name evidence="2" type="ORF">Scep_010175</name>
</gene>
<proteinExistence type="predicted"/>
<evidence type="ECO:0000313" key="3">
    <source>
        <dbReference type="Proteomes" id="UP001419268"/>
    </source>
</evidence>
<name>A0AAP0JVB8_9MAGN</name>
<keyword evidence="3" id="KW-1185">Reference proteome</keyword>
<protein>
    <submittedName>
        <fullName evidence="2">Uncharacterized protein</fullName>
    </submittedName>
</protein>
<evidence type="ECO:0000313" key="2">
    <source>
        <dbReference type="EMBL" id="KAK9140494.1"/>
    </source>
</evidence>
<comment type="caution">
    <text evidence="2">The sequence shown here is derived from an EMBL/GenBank/DDBJ whole genome shotgun (WGS) entry which is preliminary data.</text>
</comment>
<dbReference type="AlphaFoldDB" id="A0AAP0JVB8"/>
<feature type="region of interest" description="Disordered" evidence="1">
    <location>
        <begin position="1"/>
        <end position="77"/>
    </location>
</feature>
<accession>A0AAP0JVB8</accession>
<organism evidence="2 3">
    <name type="scientific">Stephania cephalantha</name>
    <dbReference type="NCBI Taxonomy" id="152367"/>
    <lineage>
        <taxon>Eukaryota</taxon>
        <taxon>Viridiplantae</taxon>
        <taxon>Streptophyta</taxon>
        <taxon>Embryophyta</taxon>
        <taxon>Tracheophyta</taxon>
        <taxon>Spermatophyta</taxon>
        <taxon>Magnoliopsida</taxon>
        <taxon>Ranunculales</taxon>
        <taxon>Menispermaceae</taxon>
        <taxon>Menispermoideae</taxon>
        <taxon>Cissampelideae</taxon>
        <taxon>Stephania</taxon>
    </lineage>
</organism>
<dbReference type="Proteomes" id="UP001419268">
    <property type="component" value="Unassembled WGS sequence"/>
</dbReference>